<evidence type="ECO:0000256" key="1">
    <source>
        <dbReference type="SAM" id="Phobius"/>
    </source>
</evidence>
<dbReference type="EMBL" id="JAJEQC010000008">
    <property type="protein sequence ID" value="MCC2137182.1"/>
    <property type="molecule type" value="Genomic_DNA"/>
</dbReference>
<keyword evidence="3" id="KW-1185">Reference proteome</keyword>
<name>A0AAE3AIT8_9FIRM</name>
<keyword evidence="1" id="KW-1133">Transmembrane helix</keyword>
<proteinExistence type="predicted"/>
<evidence type="ECO:0000313" key="3">
    <source>
        <dbReference type="Proteomes" id="UP001199424"/>
    </source>
</evidence>
<keyword evidence="1" id="KW-0472">Membrane</keyword>
<accession>A0AAE3AIT8</accession>
<dbReference type="Proteomes" id="UP001199424">
    <property type="component" value="Unassembled WGS sequence"/>
</dbReference>
<organism evidence="2 3">
    <name type="scientific">Hominenteromicrobium mulieris</name>
    <dbReference type="NCBI Taxonomy" id="2885357"/>
    <lineage>
        <taxon>Bacteria</taxon>
        <taxon>Bacillati</taxon>
        <taxon>Bacillota</taxon>
        <taxon>Clostridia</taxon>
        <taxon>Eubacteriales</taxon>
        <taxon>Oscillospiraceae</taxon>
        <taxon>Hominenteromicrobium</taxon>
    </lineage>
</organism>
<keyword evidence="1" id="KW-0812">Transmembrane</keyword>
<dbReference type="AlphaFoldDB" id="A0AAE3AIT8"/>
<evidence type="ECO:0000313" key="2">
    <source>
        <dbReference type="EMBL" id="MCC2137182.1"/>
    </source>
</evidence>
<feature type="transmembrane region" description="Helical" evidence="1">
    <location>
        <begin position="26"/>
        <end position="43"/>
    </location>
</feature>
<feature type="transmembrane region" description="Helical" evidence="1">
    <location>
        <begin position="6"/>
        <end position="21"/>
    </location>
</feature>
<comment type="caution">
    <text evidence="2">The sequence shown here is derived from an EMBL/GenBank/DDBJ whole genome shotgun (WGS) entry which is preliminary data.</text>
</comment>
<reference evidence="2" key="1">
    <citation type="submission" date="2021-10" db="EMBL/GenBank/DDBJ databases">
        <title>Anaerobic single-cell dispensing facilitates the cultivation of human gut bacteria.</title>
        <authorList>
            <person name="Afrizal A."/>
        </authorList>
    </citation>
    <scope>NUCLEOTIDE SEQUENCE</scope>
    <source>
        <strain evidence="2">CLA-AA-H250</strain>
    </source>
</reference>
<gene>
    <name evidence="2" type="ORF">LKD31_09145</name>
</gene>
<feature type="transmembrane region" description="Helical" evidence="1">
    <location>
        <begin position="63"/>
        <end position="80"/>
    </location>
</feature>
<protein>
    <submittedName>
        <fullName evidence="2">Uncharacterized protein</fullName>
    </submittedName>
</protein>
<sequence length="103" mass="11867">MGYVYAAMWLIAGLILIFRLSKENKIFYVAGGFFLVLGVWWLLDSLFPDWKVFQGTPGAVLKVLTFIVLVVLAIVFFILNRRGWKAEAAMNKMQEKDDEKDNF</sequence>
<dbReference type="RefSeq" id="WP_176819614.1">
    <property type="nucleotide sequence ID" value="NZ_JAJEQC010000008.1"/>
</dbReference>